<dbReference type="SUPFAM" id="SSF50249">
    <property type="entry name" value="Nucleic acid-binding proteins"/>
    <property type="match status" value="1"/>
</dbReference>
<reference evidence="1 2" key="1">
    <citation type="submission" date="2016-05" db="EMBL/GenBank/DDBJ databases">
        <title>Whole genome sequencing of Tetragenococcus halophilus subsp. halophilus NISL 7118.</title>
        <authorList>
            <person name="Shiwa Y."/>
            <person name="Nishimura I."/>
            <person name="Yoshikawa H."/>
            <person name="Koyama Y."/>
            <person name="Oguma T."/>
        </authorList>
    </citation>
    <scope>NUCLEOTIDE SEQUENCE [LARGE SCALE GENOMIC DNA]</scope>
    <source>
        <strain evidence="1 2">NISL 7118</strain>
    </source>
</reference>
<dbReference type="SMART" id="SM00316">
    <property type="entry name" value="S1"/>
    <property type="match status" value="1"/>
</dbReference>
<dbReference type="GO" id="GO:0003729">
    <property type="term" value="F:mRNA binding"/>
    <property type="evidence" value="ECO:0007669"/>
    <property type="project" value="TreeGrafter"/>
</dbReference>
<dbReference type="Pfam" id="PF00575">
    <property type="entry name" value="S1"/>
    <property type="match status" value="1"/>
</dbReference>
<comment type="caution">
    <text evidence="1">The sequence shown here is derived from an EMBL/GenBank/DDBJ whole genome shotgun (WGS) entry which is preliminary data.</text>
</comment>
<dbReference type="AlphaFoldDB" id="A0A2H6CNM6"/>
<sequence>MDYKIGEILEGTITGIQTYGAFVSLDDHTQGLIHISEIQSGFTKDIREVVQVGEKVRVQIIDIDEYTQKISLSKRTLESQFVRPPYHKKRYFTNKNKDIGFQSIEECLPEWTDEAMDMLLSGKTSQSK</sequence>
<proteinExistence type="predicted"/>
<accession>A0A2H6CNM6</accession>
<dbReference type="EMBL" id="BDEC01000008">
    <property type="protein sequence ID" value="GBD67429.1"/>
    <property type="molecule type" value="Genomic_DNA"/>
</dbReference>
<evidence type="ECO:0000313" key="2">
    <source>
        <dbReference type="Proteomes" id="UP000236214"/>
    </source>
</evidence>
<organism evidence="1 2">
    <name type="scientific">Tetragenococcus halophilus subsp. halophilus</name>
    <dbReference type="NCBI Taxonomy" id="1513897"/>
    <lineage>
        <taxon>Bacteria</taxon>
        <taxon>Bacillati</taxon>
        <taxon>Bacillota</taxon>
        <taxon>Bacilli</taxon>
        <taxon>Lactobacillales</taxon>
        <taxon>Enterococcaceae</taxon>
        <taxon>Tetragenococcus</taxon>
    </lineage>
</organism>
<dbReference type="GO" id="GO:0006412">
    <property type="term" value="P:translation"/>
    <property type="evidence" value="ECO:0007669"/>
    <property type="project" value="TreeGrafter"/>
</dbReference>
<dbReference type="GO" id="GO:0005737">
    <property type="term" value="C:cytoplasm"/>
    <property type="evidence" value="ECO:0007669"/>
    <property type="project" value="UniProtKB-ARBA"/>
</dbReference>
<dbReference type="GO" id="GO:0003735">
    <property type="term" value="F:structural constituent of ribosome"/>
    <property type="evidence" value="ECO:0007669"/>
    <property type="project" value="TreeGrafter"/>
</dbReference>
<dbReference type="RefSeq" id="WP_014125420.1">
    <property type="nucleotide sequence ID" value="NZ_BAABQP010000066.1"/>
</dbReference>
<dbReference type="Proteomes" id="UP000236214">
    <property type="component" value="Unassembled WGS sequence"/>
</dbReference>
<protein>
    <submittedName>
        <fullName evidence="1">Uncharacterized protein</fullName>
    </submittedName>
</protein>
<dbReference type="InterPro" id="IPR012340">
    <property type="entry name" value="NA-bd_OB-fold"/>
</dbReference>
<dbReference type="PANTHER" id="PTHR10724">
    <property type="entry name" value="30S RIBOSOMAL PROTEIN S1"/>
    <property type="match status" value="1"/>
</dbReference>
<gene>
    <name evidence="1" type="ORF">TEHN7118_0235</name>
</gene>
<dbReference type="InterPro" id="IPR050437">
    <property type="entry name" value="Ribos_protein_bS1-like"/>
</dbReference>
<keyword evidence="2" id="KW-1185">Reference proteome</keyword>
<evidence type="ECO:0000313" key="1">
    <source>
        <dbReference type="EMBL" id="GBD67429.1"/>
    </source>
</evidence>
<dbReference type="GeneID" id="64053552"/>
<name>A0A2H6CNM6_TETHA</name>
<dbReference type="Gene3D" id="2.40.50.140">
    <property type="entry name" value="Nucleic acid-binding proteins"/>
    <property type="match status" value="1"/>
</dbReference>
<dbReference type="NCBIfam" id="NF040579">
    <property type="entry name" value="S1_dom_CvfD"/>
    <property type="match status" value="1"/>
</dbReference>
<dbReference type="InterPro" id="IPR003029">
    <property type="entry name" value="S1_domain"/>
</dbReference>
<dbReference type="PROSITE" id="PS50126">
    <property type="entry name" value="S1"/>
    <property type="match status" value="1"/>
</dbReference>
<dbReference type="FunFam" id="2.40.50.140:FF:000051">
    <property type="entry name" value="RNA-binding transcriptional accessory protein"/>
    <property type="match status" value="1"/>
</dbReference>